<name>A0ABS2PUN9_9STRE</name>
<comment type="caution">
    <text evidence="3">The sequence shown here is derived from an EMBL/GenBank/DDBJ whole genome shotgun (WGS) entry which is preliminary data.</text>
</comment>
<evidence type="ECO:0000259" key="2">
    <source>
        <dbReference type="Pfam" id="PF21861"/>
    </source>
</evidence>
<proteinExistence type="predicted"/>
<dbReference type="InterPro" id="IPR053923">
    <property type="entry name" value="RepB_C"/>
</dbReference>
<accession>A0ABS2PUN9</accession>
<dbReference type="RefSeq" id="WP_205010565.1">
    <property type="nucleotide sequence ID" value="NZ_JAFBEH010000071.1"/>
</dbReference>
<evidence type="ECO:0000259" key="1">
    <source>
        <dbReference type="Pfam" id="PF01719"/>
    </source>
</evidence>
<reference evidence="3 4" key="1">
    <citation type="submission" date="2021-01" db="EMBL/GenBank/DDBJ databases">
        <title>Genomic Encyclopedia of Type Strains, Phase IV (KMG-IV): sequencing the most valuable type-strain genomes for metagenomic binning, comparative biology and taxonomic classification.</title>
        <authorList>
            <person name="Goeker M."/>
        </authorList>
    </citation>
    <scope>NUCLEOTIDE SEQUENCE [LARGE SCALE GENOMIC DNA]</scope>
    <source>
        <strain evidence="3 4">DSM 27382</strain>
    </source>
</reference>
<evidence type="ECO:0000313" key="4">
    <source>
        <dbReference type="Proteomes" id="UP000697472"/>
    </source>
</evidence>
<feature type="domain" description="Replication protein RepB C-terminal" evidence="2">
    <location>
        <begin position="127"/>
        <end position="182"/>
    </location>
</feature>
<keyword evidence="4" id="KW-1185">Reference proteome</keyword>
<protein>
    <recommendedName>
        <fullName evidence="5">Replication protein RepB</fullName>
    </recommendedName>
</protein>
<feature type="domain" description="Plasmid replication protein origin binding" evidence="1">
    <location>
        <begin position="3"/>
        <end position="121"/>
    </location>
</feature>
<dbReference type="Pfam" id="PF01719">
    <property type="entry name" value="Rep_OBD"/>
    <property type="match status" value="1"/>
</dbReference>
<dbReference type="InterPro" id="IPR002631">
    <property type="entry name" value="Plasmid_rep_OBD"/>
</dbReference>
<gene>
    <name evidence="3" type="ORF">JOC28_002041</name>
</gene>
<dbReference type="EMBL" id="JAFBEH010000071">
    <property type="protein sequence ID" value="MBM7643730.1"/>
    <property type="molecule type" value="Genomic_DNA"/>
</dbReference>
<organism evidence="3 4">
    <name type="scientific">Streptococcus loxodontisalivarius</name>
    <dbReference type="NCBI Taxonomy" id="1349415"/>
    <lineage>
        <taxon>Bacteria</taxon>
        <taxon>Bacillati</taxon>
        <taxon>Bacillota</taxon>
        <taxon>Bacilli</taxon>
        <taxon>Lactobacillales</taxon>
        <taxon>Streptococcaceae</taxon>
        <taxon>Streptococcus</taxon>
    </lineage>
</organism>
<sequence>MTTRSNKWAFLIYKDSAPENYLEVLESLQVPFILSPWHDKDINFKTGELKKPHKHGALFFDSLKSYKQVSELVNEKLNSPKHIEPVMSPTGMYHYFTHQENKEKASYDPRDIESGAGFDLDSFLYTQNANNYLTEMIDTIEKENIQEFGDLILYARANNQAFLELITDKAYFFSRYMDSRRYSHKRIDLLNQLSTDTLDEQTDKQPKELETKDHA</sequence>
<evidence type="ECO:0008006" key="5">
    <source>
        <dbReference type="Google" id="ProtNLM"/>
    </source>
</evidence>
<evidence type="ECO:0000313" key="3">
    <source>
        <dbReference type="EMBL" id="MBM7643730.1"/>
    </source>
</evidence>
<dbReference type="Proteomes" id="UP000697472">
    <property type="component" value="Unassembled WGS sequence"/>
</dbReference>
<dbReference type="Gene3D" id="3.40.1310.30">
    <property type="match status" value="1"/>
</dbReference>
<dbReference type="Pfam" id="PF21861">
    <property type="entry name" value="RepB_C"/>
    <property type="match status" value="1"/>
</dbReference>